<dbReference type="GO" id="GO:0000139">
    <property type="term" value="C:Golgi membrane"/>
    <property type="evidence" value="ECO:0007669"/>
    <property type="project" value="UniProtKB-SubCell"/>
</dbReference>
<dbReference type="AlphaFoldDB" id="A0A8T0IXQ3"/>
<dbReference type="InterPro" id="IPR005069">
    <property type="entry name" value="Nucl-diP-sugar_transferase"/>
</dbReference>
<keyword evidence="5" id="KW-1185">Reference proteome</keyword>
<accession>A0A8T0IXQ3</accession>
<dbReference type="Pfam" id="PF03407">
    <property type="entry name" value="Nucleotid_trans"/>
    <property type="match status" value="1"/>
</dbReference>
<reference evidence="4" key="1">
    <citation type="submission" date="2020-06" db="EMBL/GenBank/DDBJ databases">
        <title>WGS assembly of Ceratodon purpureus strain R40.</title>
        <authorList>
            <person name="Carey S.B."/>
            <person name="Jenkins J."/>
            <person name="Shu S."/>
            <person name="Lovell J.T."/>
            <person name="Sreedasyam A."/>
            <person name="Maumus F."/>
            <person name="Tiley G.P."/>
            <person name="Fernandez-Pozo N."/>
            <person name="Barry K."/>
            <person name="Chen C."/>
            <person name="Wang M."/>
            <person name="Lipzen A."/>
            <person name="Daum C."/>
            <person name="Saski C.A."/>
            <person name="Payton A.C."/>
            <person name="Mcbreen J.C."/>
            <person name="Conrad R.E."/>
            <person name="Kollar L.M."/>
            <person name="Olsson S."/>
            <person name="Huttunen S."/>
            <person name="Landis J.B."/>
            <person name="Wickett N.J."/>
            <person name="Johnson M.G."/>
            <person name="Rensing S.A."/>
            <person name="Grimwood J."/>
            <person name="Schmutz J."/>
            <person name="Mcdaniel S.F."/>
        </authorList>
    </citation>
    <scope>NUCLEOTIDE SEQUENCE</scope>
    <source>
        <strain evidence="4">R40</strain>
    </source>
</reference>
<comment type="subcellular location">
    <subcellularLocation>
        <location evidence="2">Golgi apparatus membrane</location>
        <topology evidence="2">Single-pass type II membrane protein</topology>
    </subcellularLocation>
</comment>
<name>A0A8T0IXQ3_CERPU</name>
<comment type="similarity">
    <text evidence="1 2">Belongs to the glycosyltransferase 77 family.</text>
</comment>
<keyword evidence="2" id="KW-0328">Glycosyltransferase</keyword>
<evidence type="ECO:0000256" key="2">
    <source>
        <dbReference type="RuleBase" id="RU363055"/>
    </source>
</evidence>
<keyword evidence="2" id="KW-0333">Golgi apparatus</keyword>
<dbReference type="GO" id="GO:0071555">
    <property type="term" value="P:cell wall organization"/>
    <property type="evidence" value="ECO:0007669"/>
    <property type="project" value="UniProtKB-KW"/>
</dbReference>
<dbReference type="PANTHER" id="PTHR46038">
    <property type="entry name" value="EXPRESSED PROTEIN-RELATED"/>
    <property type="match status" value="1"/>
</dbReference>
<sequence length="355" mass="41264">MAALKMRVSQILIIAVASALLGLPYVFLYRKPSVQHMLSNFSSSLLQPYEHMITREHNTELQYILSRAAMPNKTVIITTLNEAWAAKGTMIDLFLLSFRRGKNIEHLLEHLVIVTLDRKAHERCLQLHPYCFILETPGVDFAGEKSFMSEDYLKMMWRRIRFLGDVLEMGYSFVFSDADVLWVRDPFPNFAKDSDFQIACDKYIGGPYDVGMNAPNGGFLYVRSNEHTIAMYRYWYAARLRVPGKHDQDVLSVVLQEKSFGRLGVKIRFLETLYFSGFCQMSKDMKRVVTIHANCCKGGLSNKLKDLQLALDDWRSYNGLLPSNQDTRSNTNPHWRVPLSCRRSKWMWWRRHKLL</sequence>
<dbReference type="EMBL" id="CM026422">
    <property type="protein sequence ID" value="KAG0587528.1"/>
    <property type="molecule type" value="Genomic_DNA"/>
</dbReference>
<gene>
    <name evidence="4" type="ORF">KC19_2G171300</name>
</gene>
<evidence type="ECO:0000256" key="1">
    <source>
        <dbReference type="ARBA" id="ARBA00007033"/>
    </source>
</evidence>
<keyword evidence="2" id="KW-0735">Signal-anchor</keyword>
<proteinExistence type="inferred from homology"/>
<evidence type="ECO:0000313" key="5">
    <source>
        <dbReference type="Proteomes" id="UP000822688"/>
    </source>
</evidence>
<dbReference type="InterPro" id="IPR044821">
    <property type="entry name" value="At1g28695/At4g15970-like"/>
</dbReference>
<dbReference type="GO" id="GO:0016757">
    <property type="term" value="F:glycosyltransferase activity"/>
    <property type="evidence" value="ECO:0007669"/>
    <property type="project" value="UniProtKB-KW"/>
</dbReference>
<evidence type="ECO:0000313" key="4">
    <source>
        <dbReference type="EMBL" id="KAG0587528.1"/>
    </source>
</evidence>
<dbReference type="PANTHER" id="PTHR46038:SF38">
    <property type="entry name" value="GLYCOSYLTRANSFERASE-RELATED"/>
    <property type="match status" value="1"/>
</dbReference>
<evidence type="ECO:0000259" key="3">
    <source>
        <dbReference type="Pfam" id="PF03407"/>
    </source>
</evidence>
<dbReference type="Proteomes" id="UP000822688">
    <property type="component" value="Chromosome 2"/>
</dbReference>
<dbReference type="SUPFAM" id="SSF53448">
    <property type="entry name" value="Nucleotide-diphospho-sugar transferases"/>
    <property type="match status" value="1"/>
</dbReference>
<organism evidence="4 5">
    <name type="scientific">Ceratodon purpureus</name>
    <name type="common">Fire moss</name>
    <name type="synonym">Dicranum purpureum</name>
    <dbReference type="NCBI Taxonomy" id="3225"/>
    <lineage>
        <taxon>Eukaryota</taxon>
        <taxon>Viridiplantae</taxon>
        <taxon>Streptophyta</taxon>
        <taxon>Embryophyta</taxon>
        <taxon>Bryophyta</taxon>
        <taxon>Bryophytina</taxon>
        <taxon>Bryopsida</taxon>
        <taxon>Dicranidae</taxon>
        <taxon>Pseudoditrichales</taxon>
        <taxon>Ditrichaceae</taxon>
        <taxon>Ceratodon</taxon>
    </lineage>
</organism>
<dbReference type="EC" id="2.4.2.-" evidence="2"/>
<dbReference type="InterPro" id="IPR029044">
    <property type="entry name" value="Nucleotide-diphossugar_trans"/>
</dbReference>
<feature type="domain" description="Nucleotide-diphospho-sugar transferase" evidence="3">
    <location>
        <begin position="106"/>
        <end position="307"/>
    </location>
</feature>
<protein>
    <recommendedName>
        <fullName evidence="2">Glycosyltransferase</fullName>
        <ecNumber evidence="2">2.4.2.-</ecNumber>
    </recommendedName>
</protein>
<keyword evidence="2" id="KW-0961">Cell wall biogenesis/degradation</keyword>
<keyword evidence="2" id="KW-0812">Transmembrane</keyword>
<comment type="caution">
    <text evidence="4">The sequence shown here is derived from an EMBL/GenBank/DDBJ whole genome shotgun (WGS) entry which is preliminary data.</text>
</comment>
<keyword evidence="2" id="KW-0808">Transferase</keyword>